<reference evidence="2 3" key="1">
    <citation type="submission" date="2019-03" db="EMBL/GenBank/DDBJ databases">
        <title>First draft genome of Liparis tanakae, snailfish: a comprehensive survey of snailfish specific genes.</title>
        <authorList>
            <person name="Kim W."/>
            <person name="Song I."/>
            <person name="Jeong J.-H."/>
            <person name="Kim D."/>
            <person name="Kim S."/>
            <person name="Ryu S."/>
            <person name="Song J.Y."/>
            <person name="Lee S.K."/>
        </authorList>
    </citation>
    <scope>NUCLEOTIDE SEQUENCE [LARGE SCALE GENOMIC DNA]</scope>
    <source>
        <tissue evidence="2">Muscle</tissue>
    </source>
</reference>
<keyword evidence="3" id="KW-1185">Reference proteome</keyword>
<accession>A0A4Z2GPW7</accession>
<sequence>MLSRGKLPDVLPLGEVHAVEVGRAAGVEPPTFGEKKGKREISGRRKASGKSPLSDVFDLVKVDSFPRGRGFDPDAVALLSARCVPVSGVGGVPVPAAGHFSAHLADSERQTDSQRRAEDT</sequence>
<feature type="compositionally biased region" description="Basic and acidic residues" evidence="1">
    <location>
        <begin position="33"/>
        <end position="43"/>
    </location>
</feature>
<dbReference type="OrthoDB" id="7735366at2759"/>
<comment type="caution">
    <text evidence="2">The sequence shown here is derived from an EMBL/GenBank/DDBJ whole genome shotgun (WGS) entry which is preliminary data.</text>
</comment>
<evidence type="ECO:0000313" key="3">
    <source>
        <dbReference type="Proteomes" id="UP000314294"/>
    </source>
</evidence>
<feature type="region of interest" description="Disordered" evidence="1">
    <location>
        <begin position="95"/>
        <end position="120"/>
    </location>
</feature>
<organism evidence="2 3">
    <name type="scientific">Liparis tanakae</name>
    <name type="common">Tanaka's snailfish</name>
    <dbReference type="NCBI Taxonomy" id="230148"/>
    <lineage>
        <taxon>Eukaryota</taxon>
        <taxon>Metazoa</taxon>
        <taxon>Chordata</taxon>
        <taxon>Craniata</taxon>
        <taxon>Vertebrata</taxon>
        <taxon>Euteleostomi</taxon>
        <taxon>Actinopterygii</taxon>
        <taxon>Neopterygii</taxon>
        <taxon>Teleostei</taxon>
        <taxon>Neoteleostei</taxon>
        <taxon>Acanthomorphata</taxon>
        <taxon>Eupercaria</taxon>
        <taxon>Perciformes</taxon>
        <taxon>Cottioidei</taxon>
        <taxon>Cottales</taxon>
        <taxon>Liparidae</taxon>
        <taxon>Liparis</taxon>
    </lineage>
</organism>
<evidence type="ECO:0000256" key="1">
    <source>
        <dbReference type="SAM" id="MobiDB-lite"/>
    </source>
</evidence>
<feature type="region of interest" description="Disordered" evidence="1">
    <location>
        <begin position="27"/>
        <end position="51"/>
    </location>
</feature>
<feature type="compositionally biased region" description="Basic and acidic residues" evidence="1">
    <location>
        <begin position="105"/>
        <end position="120"/>
    </location>
</feature>
<proteinExistence type="predicted"/>
<dbReference type="EMBL" id="SRLO01000475">
    <property type="protein sequence ID" value="TNN54752.1"/>
    <property type="molecule type" value="Genomic_DNA"/>
</dbReference>
<gene>
    <name evidence="2" type="ORF">EYF80_035035</name>
</gene>
<evidence type="ECO:0000313" key="2">
    <source>
        <dbReference type="EMBL" id="TNN54752.1"/>
    </source>
</evidence>
<dbReference type="AlphaFoldDB" id="A0A4Z2GPW7"/>
<name>A0A4Z2GPW7_9TELE</name>
<protein>
    <submittedName>
        <fullName evidence="2">Uncharacterized protein</fullName>
    </submittedName>
</protein>
<dbReference type="Proteomes" id="UP000314294">
    <property type="component" value="Unassembled WGS sequence"/>
</dbReference>